<evidence type="ECO:0000256" key="14">
    <source>
        <dbReference type="HAMAP-Rule" id="MF_01520"/>
    </source>
</evidence>
<dbReference type="InterPro" id="IPR020555">
    <property type="entry name" value="MECDP_synthase_CS"/>
</dbReference>
<dbReference type="RefSeq" id="WP_249867062.1">
    <property type="nucleotide sequence ID" value="NZ_JAMGBC010000001.1"/>
</dbReference>
<keyword evidence="13 14" id="KW-0511">Multifunctional enzyme</keyword>
<feature type="binding site" evidence="14">
    <location>
        <begin position="254"/>
        <end position="255"/>
    </location>
    <ligand>
        <name>4-CDP-2-C-methyl-D-erythritol 2-phosphate</name>
        <dbReference type="ChEBI" id="CHEBI:57919"/>
    </ligand>
</feature>
<keyword evidence="10 14" id="KW-0479">Metal-binding</keyword>
<evidence type="ECO:0000256" key="1">
    <source>
        <dbReference type="ARBA" id="ARBA00000200"/>
    </source>
</evidence>
<comment type="similarity">
    <text evidence="7">Belongs to the IspD/TarI cytidylyltransferase family. IspD subfamily.</text>
</comment>
<keyword evidence="9 14" id="KW-0548">Nucleotidyltransferase</keyword>
<comment type="similarity">
    <text evidence="14">In the C-terminal section; belongs to the IspF family.</text>
</comment>
<dbReference type="EC" id="4.6.1.12" evidence="14"/>
<feature type="site" description="Transition state stabilizer" evidence="14">
    <location>
        <position position="15"/>
    </location>
</feature>
<dbReference type="CDD" id="cd02516">
    <property type="entry name" value="CDP-ME_synthetase"/>
    <property type="match status" value="1"/>
</dbReference>
<comment type="pathway">
    <text evidence="5 14">Isoprenoid biosynthesis; isopentenyl diphosphate biosynthesis via DXP pathway; isopentenyl diphosphate from 1-deoxy-D-xylulose 5-phosphate: step 2/6.</text>
</comment>
<dbReference type="EMBL" id="JAMGBC010000001">
    <property type="protein sequence ID" value="MCL6678090.1"/>
    <property type="molecule type" value="Genomic_DNA"/>
</dbReference>
<keyword evidence="17" id="KW-1185">Reference proteome</keyword>
<feature type="binding site" evidence="14">
    <location>
        <position position="228"/>
    </location>
    <ligand>
        <name>a divalent metal cation</name>
        <dbReference type="ChEBI" id="CHEBI:60240"/>
    </ligand>
</feature>
<dbReference type="HAMAP" id="MF_01520">
    <property type="entry name" value="IspDF"/>
    <property type="match status" value="1"/>
</dbReference>
<evidence type="ECO:0000256" key="6">
    <source>
        <dbReference type="ARBA" id="ARBA00008480"/>
    </source>
</evidence>
<feature type="binding site" evidence="14">
    <location>
        <begin position="276"/>
        <end position="278"/>
    </location>
    <ligand>
        <name>4-CDP-2-C-methyl-D-erythritol 2-phosphate</name>
        <dbReference type="ChEBI" id="CHEBI:57919"/>
    </ligand>
</feature>
<comment type="similarity">
    <text evidence="14">In the N-terminal section; belongs to the IspD/TarI cytidylyltransferase family. IspD subfamily.</text>
</comment>
<sequence length="380" mass="39669">MSTTALIVAAGKGERAGGGLPKQYRLLGGKPMLRRAVQALASHPAISKVRVVIGSGQQALAQQALDGIDVGKLVEGGEERADSVRAGLSAIEGEAILVHDAARPFCPPQVIDRLLAPLEFFEGAAPVLAIGDTLARASDRLNEPVDRTGMVRVQTPQAFRLAALRSAYESWSGATPTDETTVARAAGLTVAAVEGDPALEKITTPRDFARAEEWLLSRLVPRTGIGFDVHAFGGEGPIMLGGVEVPHLRGLAGHSDADVVLHAITDALLGAAGLGDIGEHFPPSDRRWAGASSDLFVAHAAALVRDNGGIIDHIDCTIICEEPKVGPHRLAMRKAVAAALGIEEAQISIKATTTEGLGFTGRHEGIAAQAVANIRQEVSR</sequence>
<evidence type="ECO:0000256" key="12">
    <source>
        <dbReference type="ARBA" id="ARBA00023239"/>
    </source>
</evidence>
<evidence type="ECO:0000259" key="15">
    <source>
        <dbReference type="Pfam" id="PF02542"/>
    </source>
</evidence>
<feature type="site" description="Transition state stabilizer" evidence="14">
    <location>
        <position position="353"/>
    </location>
</feature>
<comment type="function">
    <text evidence="14">Bifunctional enzyme that catalyzes the formation of 4-diphosphocytidyl-2-C-methyl-D-erythritol from CTP and 2-C-methyl-D-erythritol 4-phosphate (MEP) (IspD), and catalyzes the conversion of 4-diphosphocytidyl-2-C-methyl-D-erythritol 2-phosphate (CDP-ME2P) to 2-C-methyl-D-erythritol 2,4-cyclodiphosphate (ME-CPP) with a corresponding release of cytidine 5-monophosphate (CMP) (IspF).</text>
</comment>
<dbReference type="GO" id="GO:0050518">
    <property type="term" value="F:2-C-methyl-D-erythritol 4-phosphate cytidylyltransferase activity"/>
    <property type="evidence" value="ECO:0007669"/>
    <property type="project" value="UniProtKB-EC"/>
</dbReference>
<evidence type="ECO:0000256" key="2">
    <source>
        <dbReference type="ARBA" id="ARBA00001282"/>
    </source>
</evidence>
<dbReference type="Pfam" id="PF02542">
    <property type="entry name" value="YgbB"/>
    <property type="match status" value="1"/>
</dbReference>
<feature type="site" description="Positions MEP for the nucleophilic attack" evidence="14">
    <location>
        <position position="147"/>
    </location>
</feature>
<dbReference type="CDD" id="cd00554">
    <property type="entry name" value="MECDP_synthase"/>
    <property type="match status" value="1"/>
</dbReference>
<dbReference type="InterPro" id="IPR036571">
    <property type="entry name" value="MECDP_synthase_sf"/>
</dbReference>
<evidence type="ECO:0000313" key="16">
    <source>
        <dbReference type="EMBL" id="MCL6678090.1"/>
    </source>
</evidence>
<feature type="site" description="Transition state stabilizer" evidence="14">
    <location>
        <position position="254"/>
    </location>
</feature>
<gene>
    <name evidence="14" type="primary">ispDF</name>
    <name evidence="16" type="ORF">LZ519_01975</name>
</gene>
<evidence type="ECO:0000256" key="13">
    <source>
        <dbReference type="ARBA" id="ARBA00023268"/>
    </source>
</evidence>
<evidence type="ECO:0000313" key="17">
    <source>
        <dbReference type="Proteomes" id="UP001165343"/>
    </source>
</evidence>
<feature type="binding site" evidence="14">
    <location>
        <position position="262"/>
    </location>
    <ligand>
        <name>a divalent metal cation</name>
        <dbReference type="ChEBI" id="CHEBI:60240"/>
    </ligand>
</feature>
<name>A0ABT0RCV2_9SPHN</name>
<keyword evidence="11 14" id="KW-0414">Isoprene biosynthesis</keyword>
<evidence type="ECO:0000256" key="4">
    <source>
        <dbReference type="ARBA" id="ARBA00004709"/>
    </source>
</evidence>
<feature type="site" description="Transition state stabilizer" evidence="14">
    <location>
        <position position="22"/>
    </location>
</feature>
<keyword evidence="12 14" id="KW-0456">Lyase</keyword>
<dbReference type="PROSITE" id="PS01350">
    <property type="entry name" value="ISPF"/>
    <property type="match status" value="1"/>
</dbReference>
<accession>A0ABT0RCV2</accession>
<feature type="region of interest" description="2-C-methyl-D-erythritol 4-phosphate cytidylyltransferase" evidence="14">
    <location>
        <begin position="1"/>
        <end position="222"/>
    </location>
</feature>
<reference evidence="16" key="1">
    <citation type="submission" date="2022-05" db="EMBL/GenBank/DDBJ databases">
        <authorList>
            <person name="Jo J.-H."/>
            <person name="Im W.-T."/>
        </authorList>
    </citation>
    <scope>NUCLEOTIDE SEQUENCE</scope>
    <source>
        <strain evidence="16">RG327</strain>
    </source>
</reference>
<feature type="binding site" evidence="14">
    <location>
        <begin position="228"/>
        <end position="230"/>
    </location>
    <ligand>
        <name>4-CDP-2-C-methyl-D-erythritol 2-phosphate</name>
        <dbReference type="ChEBI" id="CHEBI:57919"/>
    </ligand>
</feature>
<keyword evidence="8 14" id="KW-0808">Transferase</keyword>
<dbReference type="InterPro" id="IPR029044">
    <property type="entry name" value="Nucleotide-diphossugar_trans"/>
</dbReference>
<feature type="region of interest" description="2-C-methyl-D-erythritol 2,4-cyclodiphosphate synthase" evidence="14">
    <location>
        <begin position="222"/>
        <end position="380"/>
    </location>
</feature>
<feature type="binding site" evidence="14">
    <location>
        <begin position="352"/>
        <end position="355"/>
    </location>
    <ligand>
        <name>4-CDP-2-C-methyl-D-erythritol 2-phosphate</name>
        <dbReference type="ChEBI" id="CHEBI:57919"/>
    </ligand>
</feature>
<evidence type="ECO:0000256" key="3">
    <source>
        <dbReference type="ARBA" id="ARBA00001968"/>
    </source>
</evidence>
<dbReference type="InterPro" id="IPR003526">
    <property type="entry name" value="MECDP_synthase"/>
</dbReference>
<dbReference type="NCBIfam" id="NF006899">
    <property type="entry name" value="PRK09382.1"/>
    <property type="match status" value="1"/>
</dbReference>
<proteinExistence type="inferred from homology"/>
<feature type="binding site" evidence="14">
    <location>
        <position position="362"/>
    </location>
    <ligand>
        <name>4-CDP-2-C-methyl-D-erythritol 2-phosphate</name>
        <dbReference type="ChEBI" id="CHEBI:57919"/>
    </ligand>
</feature>
<dbReference type="EC" id="2.7.7.60" evidence="14"/>
<feature type="binding site" evidence="14">
    <location>
        <position position="359"/>
    </location>
    <ligand>
        <name>4-CDP-2-C-methyl-D-erythritol 2-phosphate</name>
        <dbReference type="ChEBI" id="CHEBI:57919"/>
    </ligand>
</feature>
<comment type="catalytic activity">
    <reaction evidence="2 14">
        <text>2-C-methyl-D-erythritol 4-phosphate + CTP + H(+) = 4-CDP-2-C-methyl-D-erythritol + diphosphate</text>
        <dbReference type="Rhea" id="RHEA:13429"/>
        <dbReference type="ChEBI" id="CHEBI:15378"/>
        <dbReference type="ChEBI" id="CHEBI:33019"/>
        <dbReference type="ChEBI" id="CHEBI:37563"/>
        <dbReference type="ChEBI" id="CHEBI:57823"/>
        <dbReference type="ChEBI" id="CHEBI:58262"/>
        <dbReference type="EC" id="2.7.7.60"/>
    </reaction>
</comment>
<feature type="domain" description="2-C-methyl-D-erythritol 2,4-cyclodiphosphate synthase" evidence="15">
    <location>
        <begin position="222"/>
        <end position="374"/>
    </location>
</feature>
<dbReference type="Pfam" id="PF01128">
    <property type="entry name" value="IspD"/>
    <property type="match status" value="1"/>
</dbReference>
<evidence type="ECO:0000256" key="11">
    <source>
        <dbReference type="ARBA" id="ARBA00023229"/>
    </source>
</evidence>
<protein>
    <recommendedName>
        <fullName evidence="14">Bifunctional enzyme IspD/IspF</fullName>
    </recommendedName>
    <domain>
        <recommendedName>
            <fullName evidence="14">2-C-methyl-D-erythritol 4-phosphate cytidylyltransferase</fullName>
            <ecNumber evidence="14">2.7.7.60</ecNumber>
        </recommendedName>
        <alternativeName>
            <fullName evidence="14">4-diphosphocytidyl-2C-methyl-D-erythritol synthase</fullName>
        </alternativeName>
        <alternativeName>
            <fullName evidence="14">MEP cytidylyltransferase</fullName>
            <shortName evidence="14">MCT</shortName>
        </alternativeName>
    </domain>
    <domain>
        <recommendedName>
            <fullName evidence="14">2-C-methyl-D-erythritol 2,4-cyclodiphosphate synthase</fullName>
            <shortName evidence="14">MECDP-synthase</shortName>
            <shortName evidence="14">MECPP-synthase</shortName>
            <shortName evidence="14">MECPS</shortName>
            <ecNumber evidence="14">4.6.1.12</ecNumber>
        </recommendedName>
    </domain>
</protein>
<comment type="cofactor">
    <cofactor evidence="3 14">
        <name>a divalent metal cation</name>
        <dbReference type="ChEBI" id="CHEBI:60240"/>
    </cofactor>
</comment>
<comment type="similarity">
    <text evidence="6">Belongs to the IspF family.</text>
</comment>
<dbReference type="PROSITE" id="PS01295">
    <property type="entry name" value="ISPD"/>
    <property type="match status" value="1"/>
</dbReference>
<comment type="caution">
    <text evidence="14">Lacks conserved residue(s) required for the propagation of feature annotation.</text>
</comment>
<dbReference type="Gene3D" id="3.90.550.10">
    <property type="entry name" value="Spore Coat Polysaccharide Biosynthesis Protein SpsA, Chain A"/>
    <property type="match status" value="1"/>
</dbReference>
<dbReference type="InterPro" id="IPR034683">
    <property type="entry name" value="IspD/TarI"/>
</dbReference>
<dbReference type="NCBIfam" id="TIGR00151">
    <property type="entry name" value="ispF"/>
    <property type="match status" value="1"/>
</dbReference>
<evidence type="ECO:0000256" key="7">
    <source>
        <dbReference type="ARBA" id="ARBA00009789"/>
    </source>
</evidence>
<comment type="catalytic activity">
    <reaction evidence="1 14">
        <text>4-CDP-2-C-methyl-D-erythritol 2-phosphate = 2-C-methyl-D-erythritol 2,4-cyclic diphosphate + CMP</text>
        <dbReference type="Rhea" id="RHEA:23864"/>
        <dbReference type="ChEBI" id="CHEBI:57919"/>
        <dbReference type="ChEBI" id="CHEBI:58483"/>
        <dbReference type="ChEBI" id="CHEBI:60377"/>
        <dbReference type="EC" id="4.6.1.12"/>
    </reaction>
</comment>
<dbReference type="Gene3D" id="3.30.1330.50">
    <property type="entry name" value="2-C-methyl-D-erythritol 2,4-cyclodiphosphate synthase"/>
    <property type="match status" value="1"/>
</dbReference>
<evidence type="ECO:0000256" key="9">
    <source>
        <dbReference type="ARBA" id="ARBA00022695"/>
    </source>
</evidence>
<evidence type="ECO:0000256" key="10">
    <source>
        <dbReference type="ARBA" id="ARBA00022723"/>
    </source>
</evidence>
<organism evidence="16 17">
    <name type="scientific">Sphingomonas anseongensis</name>
    <dbReference type="NCBI Taxonomy" id="2908207"/>
    <lineage>
        <taxon>Bacteria</taxon>
        <taxon>Pseudomonadati</taxon>
        <taxon>Pseudomonadota</taxon>
        <taxon>Alphaproteobacteria</taxon>
        <taxon>Sphingomonadales</taxon>
        <taxon>Sphingomonadaceae</taxon>
        <taxon>Sphingomonas</taxon>
    </lineage>
</organism>
<dbReference type="PANTHER" id="PTHR43181:SF1">
    <property type="entry name" value="2-C-METHYL-D-ERYTHRITOL 2,4-CYCLODIPHOSPHATE SYNTHASE, CHLOROPLASTIC"/>
    <property type="match status" value="1"/>
</dbReference>
<dbReference type="InterPro" id="IPR001228">
    <property type="entry name" value="IspD"/>
</dbReference>
<dbReference type="Proteomes" id="UP001165343">
    <property type="component" value="Unassembled WGS sequence"/>
</dbReference>
<dbReference type="InterPro" id="IPR018294">
    <property type="entry name" value="ISPD_synthase_CS"/>
</dbReference>
<dbReference type="GO" id="GO:0008685">
    <property type="term" value="F:2-C-methyl-D-erythritol 2,4-cyclodiphosphate synthase activity"/>
    <property type="evidence" value="ECO:0007669"/>
    <property type="project" value="UniProtKB-EC"/>
</dbReference>
<comment type="caution">
    <text evidence="16">The sequence shown here is derived from an EMBL/GenBank/DDBJ whole genome shotgun (WGS) entry which is preliminary data.</text>
</comment>
<feature type="binding site" evidence="14">
    <location>
        <position position="230"/>
    </location>
    <ligand>
        <name>a divalent metal cation</name>
        <dbReference type="ChEBI" id="CHEBI:60240"/>
    </ligand>
</feature>
<dbReference type="HAMAP" id="MF_00107">
    <property type="entry name" value="IspF"/>
    <property type="match status" value="1"/>
</dbReference>
<dbReference type="InterPro" id="IPR026596">
    <property type="entry name" value="IspD/F"/>
</dbReference>
<dbReference type="NCBIfam" id="TIGR00453">
    <property type="entry name" value="ispD"/>
    <property type="match status" value="1"/>
</dbReference>
<comment type="pathway">
    <text evidence="4 14">Isoprenoid biosynthesis; isopentenyl diphosphate biosynthesis via DXP pathway; isopentenyl diphosphate from 1-deoxy-D-xylulose 5-phosphate: step 4/6.</text>
</comment>
<evidence type="ECO:0000256" key="8">
    <source>
        <dbReference type="ARBA" id="ARBA00022679"/>
    </source>
</evidence>
<dbReference type="SUPFAM" id="SSF69765">
    <property type="entry name" value="IpsF-like"/>
    <property type="match status" value="1"/>
</dbReference>
<evidence type="ECO:0000256" key="5">
    <source>
        <dbReference type="ARBA" id="ARBA00004787"/>
    </source>
</evidence>
<dbReference type="PANTHER" id="PTHR43181">
    <property type="entry name" value="2-C-METHYL-D-ERYTHRITOL 2,4-CYCLODIPHOSPHATE SYNTHASE, CHLOROPLASTIC"/>
    <property type="match status" value="1"/>
</dbReference>
<feature type="site" description="Positions MEP for the nucleophilic attack" evidence="14">
    <location>
        <position position="201"/>
    </location>
</feature>
<dbReference type="SUPFAM" id="SSF53448">
    <property type="entry name" value="Nucleotide-diphospho-sugar transferases"/>
    <property type="match status" value="1"/>
</dbReference>